<evidence type="ECO:0000259" key="9">
    <source>
        <dbReference type="PROSITE" id="PS50893"/>
    </source>
</evidence>
<sequence>MVSDVAEAPHPGDGPGLPIASGAEVWGALRGHLRRERGRLAGVAVLFLVAAALGLVMPACLGRIVDAVTAGAAWPVVAVWVAGVAAGAIGAALVALWGARILVGLVQDLLARLREDVFTAAMRLPARRVDDAESADLLSRVTGDVDAVSEAGGNVVPALLSAGFAIVVSLAALTVLNPWLAFAGLACVPFYVLGTRAFLRRSRVVFREVRAREAARSQAVLEAIDGHETLTALNEQGHALDLVAERARASIRVQIVGVGLRNRLFRSINGGEAAGLIGILAAGWLLHAQGALTVGAVTTAALVFHRLFDPIGQLIFGLDDVQRAAIGLARLVGVIGLAADAPLPHPATPAAATARTAIELREVSFAYPGTARGVRGVSMRGAPGTTTAIVGASGSGKSTLARLIAGHDAPAAGTLRLTPPAIPFALSQELHLFRGGVAANLRLAAPGASDAELGAALTAAGADWAKPLVAAAPGSDLDLDPDLDGGRIQQLAVARAILADPALVILDEATADVGLQHRAEVDRAIAALRRGRTAVLIAHQLQHAATADQILVCADGAVIERGTHEELIAAGGAYRRFWLAQTGPRGVMPPHASPNDPPTTPPETETP</sequence>
<comment type="subcellular location">
    <subcellularLocation>
        <location evidence="1">Cell membrane</location>
        <topology evidence="1">Multi-pass membrane protein</topology>
    </subcellularLocation>
</comment>
<dbReference type="PROSITE" id="PS50929">
    <property type="entry name" value="ABC_TM1F"/>
    <property type="match status" value="1"/>
</dbReference>
<keyword evidence="6 8" id="KW-0472">Membrane</keyword>
<dbReference type="InterPro" id="IPR027417">
    <property type="entry name" value="P-loop_NTPase"/>
</dbReference>
<evidence type="ECO:0000256" key="5">
    <source>
        <dbReference type="ARBA" id="ARBA00022989"/>
    </source>
</evidence>
<dbReference type="GO" id="GO:0140359">
    <property type="term" value="F:ABC-type transporter activity"/>
    <property type="evidence" value="ECO:0007669"/>
    <property type="project" value="InterPro"/>
</dbReference>
<comment type="caution">
    <text evidence="11">The sequence shown here is derived from an EMBL/GenBank/DDBJ whole genome shotgun (WGS) entry which is preliminary data.</text>
</comment>
<evidence type="ECO:0000256" key="6">
    <source>
        <dbReference type="ARBA" id="ARBA00023136"/>
    </source>
</evidence>
<feature type="transmembrane region" description="Helical" evidence="8">
    <location>
        <begin position="155"/>
        <end position="173"/>
    </location>
</feature>
<accession>A0A4Q7U641</accession>
<evidence type="ECO:0000313" key="12">
    <source>
        <dbReference type="Proteomes" id="UP000291832"/>
    </source>
</evidence>
<gene>
    <name evidence="11" type="ORF">EV139_0165</name>
</gene>
<feature type="transmembrane region" description="Helical" evidence="8">
    <location>
        <begin position="179"/>
        <end position="199"/>
    </location>
</feature>
<dbReference type="PROSITE" id="PS50893">
    <property type="entry name" value="ABC_TRANSPORTER_2"/>
    <property type="match status" value="1"/>
</dbReference>
<dbReference type="GO" id="GO:0016887">
    <property type="term" value="F:ATP hydrolysis activity"/>
    <property type="evidence" value="ECO:0007669"/>
    <property type="project" value="InterPro"/>
</dbReference>
<dbReference type="SUPFAM" id="SSF90123">
    <property type="entry name" value="ABC transporter transmembrane region"/>
    <property type="match status" value="1"/>
</dbReference>
<feature type="domain" description="ABC transporter" evidence="9">
    <location>
        <begin position="358"/>
        <end position="580"/>
    </location>
</feature>
<dbReference type="GO" id="GO:0005886">
    <property type="term" value="C:plasma membrane"/>
    <property type="evidence" value="ECO:0007669"/>
    <property type="project" value="UniProtKB-SubCell"/>
</dbReference>
<dbReference type="PANTHER" id="PTHR24221">
    <property type="entry name" value="ATP-BINDING CASSETTE SUB-FAMILY B"/>
    <property type="match status" value="1"/>
</dbReference>
<keyword evidence="5 8" id="KW-1133">Transmembrane helix</keyword>
<evidence type="ECO:0000256" key="3">
    <source>
        <dbReference type="ARBA" id="ARBA00022741"/>
    </source>
</evidence>
<dbReference type="Pfam" id="PF00664">
    <property type="entry name" value="ABC_membrane"/>
    <property type="match status" value="1"/>
</dbReference>
<proteinExistence type="predicted"/>
<dbReference type="GO" id="GO:0005524">
    <property type="term" value="F:ATP binding"/>
    <property type="evidence" value="ECO:0007669"/>
    <property type="project" value="UniProtKB-KW"/>
</dbReference>
<dbReference type="Pfam" id="PF00005">
    <property type="entry name" value="ABC_tran"/>
    <property type="match status" value="1"/>
</dbReference>
<feature type="domain" description="ABC transmembrane type-1" evidence="10">
    <location>
        <begin position="41"/>
        <end position="323"/>
    </location>
</feature>
<reference evidence="11 12" key="1">
    <citation type="journal article" date="2015" name="Stand. Genomic Sci.">
        <title>Genomic Encyclopedia of Bacterial and Archaeal Type Strains, Phase III: the genomes of soil and plant-associated and newly described type strains.</title>
        <authorList>
            <person name="Whitman W.B."/>
            <person name="Woyke T."/>
            <person name="Klenk H.P."/>
            <person name="Zhou Y."/>
            <person name="Lilburn T.G."/>
            <person name="Beck B.J."/>
            <person name="De Vos P."/>
            <person name="Vandamme P."/>
            <person name="Eisen J.A."/>
            <person name="Garrity G."/>
            <person name="Hugenholtz P."/>
            <person name="Kyrpides N.C."/>
        </authorList>
    </citation>
    <scope>NUCLEOTIDE SEQUENCE [LARGE SCALE GENOMIC DNA]</scope>
    <source>
        <strain evidence="11 12">RF6</strain>
    </source>
</reference>
<dbReference type="InterPro" id="IPR003439">
    <property type="entry name" value="ABC_transporter-like_ATP-bd"/>
</dbReference>
<evidence type="ECO:0000313" key="11">
    <source>
        <dbReference type="EMBL" id="RZT68440.1"/>
    </source>
</evidence>
<organism evidence="11 12">
    <name type="scientific">Leucobacter luti</name>
    <dbReference type="NCBI Taxonomy" id="340320"/>
    <lineage>
        <taxon>Bacteria</taxon>
        <taxon>Bacillati</taxon>
        <taxon>Actinomycetota</taxon>
        <taxon>Actinomycetes</taxon>
        <taxon>Micrococcales</taxon>
        <taxon>Microbacteriaceae</taxon>
        <taxon>Leucobacter</taxon>
    </lineage>
</organism>
<dbReference type="SUPFAM" id="SSF52540">
    <property type="entry name" value="P-loop containing nucleoside triphosphate hydrolases"/>
    <property type="match status" value="1"/>
</dbReference>
<dbReference type="GO" id="GO:0034040">
    <property type="term" value="F:ATPase-coupled lipid transmembrane transporter activity"/>
    <property type="evidence" value="ECO:0007669"/>
    <property type="project" value="TreeGrafter"/>
</dbReference>
<dbReference type="AlphaFoldDB" id="A0A4Q7U641"/>
<keyword evidence="12" id="KW-1185">Reference proteome</keyword>
<evidence type="ECO:0000259" key="10">
    <source>
        <dbReference type="PROSITE" id="PS50929"/>
    </source>
</evidence>
<protein>
    <submittedName>
        <fullName evidence="11">ATP-binding cassette subfamily C protein</fullName>
    </submittedName>
</protein>
<dbReference type="InterPro" id="IPR039421">
    <property type="entry name" value="Type_1_exporter"/>
</dbReference>
<dbReference type="InterPro" id="IPR011527">
    <property type="entry name" value="ABC1_TM_dom"/>
</dbReference>
<dbReference type="InterPro" id="IPR003593">
    <property type="entry name" value="AAA+_ATPase"/>
</dbReference>
<evidence type="ECO:0000256" key="7">
    <source>
        <dbReference type="SAM" id="MobiDB-lite"/>
    </source>
</evidence>
<dbReference type="InterPro" id="IPR036640">
    <property type="entry name" value="ABC1_TM_sf"/>
</dbReference>
<dbReference type="CDD" id="cd07346">
    <property type="entry name" value="ABC_6TM_exporters"/>
    <property type="match status" value="1"/>
</dbReference>
<feature type="transmembrane region" description="Helical" evidence="8">
    <location>
        <begin position="40"/>
        <end position="65"/>
    </location>
</feature>
<dbReference type="EMBL" id="SHKI01000002">
    <property type="protein sequence ID" value="RZT68440.1"/>
    <property type="molecule type" value="Genomic_DNA"/>
</dbReference>
<dbReference type="SMART" id="SM00382">
    <property type="entry name" value="AAA"/>
    <property type="match status" value="1"/>
</dbReference>
<evidence type="ECO:0000256" key="4">
    <source>
        <dbReference type="ARBA" id="ARBA00022840"/>
    </source>
</evidence>
<name>A0A4Q7U641_9MICO</name>
<dbReference type="Gene3D" id="1.20.1560.10">
    <property type="entry name" value="ABC transporter type 1, transmembrane domain"/>
    <property type="match status" value="1"/>
</dbReference>
<evidence type="ECO:0000256" key="1">
    <source>
        <dbReference type="ARBA" id="ARBA00004651"/>
    </source>
</evidence>
<keyword evidence="2 8" id="KW-0812">Transmembrane</keyword>
<dbReference type="PANTHER" id="PTHR24221:SF654">
    <property type="entry name" value="ATP-BINDING CASSETTE SUB-FAMILY B MEMBER 6"/>
    <property type="match status" value="1"/>
</dbReference>
<feature type="transmembrane region" description="Helical" evidence="8">
    <location>
        <begin position="77"/>
        <end position="103"/>
    </location>
</feature>
<keyword evidence="4 11" id="KW-0067">ATP-binding</keyword>
<feature type="compositionally biased region" description="Pro residues" evidence="7">
    <location>
        <begin position="591"/>
        <end position="601"/>
    </location>
</feature>
<dbReference type="Proteomes" id="UP000291832">
    <property type="component" value="Unassembled WGS sequence"/>
</dbReference>
<feature type="region of interest" description="Disordered" evidence="7">
    <location>
        <begin position="585"/>
        <end position="607"/>
    </location>
</feature>
<evidence type="ECO:0000256" key="8">
    <source>
        <dbReference type="SAM" id="Phobius"/>
    </source>
</evidence>
<evidence type="ECO:0000256" key="2">
    <source>
        <dbReference type="ARBA" id="ARBA00022692"/>
    </source>
</evidence>
<dbReference type="Gene3D" id="3.40.50.300">
    <property type="entry name" value="P-loop containing nucleotide triphosphate hydrolases"/>
    <property type="match status" value="1"/>
</dbReference>
<keyword evidence="3" id="KW-0547">Nucleotide-binding</keyword>